<feature type="domain" description="Meiotically up-regulated protein Msb1/Mug8" evidence="1">
    <location>
        <begin position="52"/>
        <end position="510"/>
    </location>
</feature>
<dbReference type="Pfam" id="PF08101">
    <property type="entry name" value="Msb1-Mug8_dom"/>
    <property type="match status" value="1"/>
</dbReference>
<dbReference type="GeneID" id="19895558"/>
<protein>
    <recommendedName>
        <fullName evidence="1">Meiotically up-regulated protein Msb1/Mug8 domain-containing protein</fullName>
    </recommendedName>
</protein>
<dbReference type="eggNOG" id="ENOG502RBV5">
    <property type="taxonomic scope" value="Eukaryota"/>
</dbReference>
<evidence type="ECO:0000313" key="3">
    <source>
        <dbReference type="Proteomes" id="UP000011958"/>
    </source>
</evidence>
<dbReference type="PANTHER" id="PTHR28093:SF1">
    <property type="entry name" value="MORPHOGENESIS-RELATED PROTEIN MSB1"/>
    <property type="match status" value="1"/>
</dbReference>
<dbReference type="EMBL" id="AFWA02000009">
    <property type="protein sequence ID" value="EMR09675.1"/>
    <property type="molecule type" value="Genomic_DNA"/>
</dbReference>
<dbReference type="STRING" id="1069680.M7P709"/>
<dbReference type="Proteomes" id="UP000011958">
    <property type="component" value="Unassembled WGS sequence"/>
</dbReference>
<keyword evidence="3" id="KW-1185">Reference proteome</keyword>
<dbReference type="InterPro" id="IPR012965">
    <property type="entry name" value="Msb1/Mug8_dom"/>
</dbReference>
<organism evidence="2 3">
    <name type="scientific">Pneumocystis murina (strain B123)</name>
    <name type="common">Mouse pneumocystis pneumonia agent</name>
    <name type="synonym">Pneumocystis carinii f. sp. muris</name>
    <dbReference type="NCBI Taxonomy" id="1069680"/>
    <lineage>
        <taxon>Eukaryota</taxon>
        <taxon>Fungi</taxon>
        <taxon>Dikarya</taxon>
        <taxon>Ascomycota</taxon>
        <taxon>Taphrinomycotina</taxon>
        <taxon>Pneumocystomycetes</taxon>
        <taxon>Pneumocystaceae</taxon>
        <taxon>Pneumocystis</taxon>
    </lineage>
</organism>
<evidence type="ECO:0000313" key="2">
    <source>
        <dbReference type="EMBL" id="EMR09675.1"/>
    </source>
</evidence>
<proteinExistence type="predicted"/>
<name>M7P709_PNEMU</name>
<dbReference type="HOGENOM" id="CLU_358664_0_0_1"/>
<evidence type="ECO:0000259" key="1">
    <source>
        <dbReference type="Pfam" id="PF08101"/>
    </source>
</evidence>
<dbReference type="AlphaFoldDB" id="M7P709"/>
<accession>M7P709</accession>
<dbReference type="PANTHER" id="PTHR28093">
    <property type="entry name" value="MORPHOGENESIS-RELATED PROTEIN MSB1"/>
    <property type="match status" value="1"/>
</dbReference>
<dbReference type="InterPro" id="IPR037508">
    <property type="entry name" value="Msb1/Mug8"/>
</dbReference>
<sequence length="782" mass="91643">MTKYFNKFKRSYLFKKQDQVPINTEESIVYDREADIRNFRSDDPWNWEFVLEEEVCDLLEACYIEVKSRGVMIPLVFLPFRPMSDVLSTKAYIRKFFSVDNSQVHKNQLIQELPIVDIYVIIGIIRWCWLRLIDGVVGWNVYEAFRKLEKEAKYPYNAFSDYIPTIVKSKIREKIILGFFDILSAIAAYSKINGLCGDKLSRTAGWWAFNFKNKDQGFHRGYSNWKRSADANEHLFFAYLRSIKEQHTNTELYVPNPLPLSLVKLLEQTPYPLSVASPITLHHKDTLCIDVFSNIPSPNIFTILQRVAIQGLDTDDEISLALWKHRDHIENALTDESKRILMCISNTLINTSSPKECEKWEEFMNFGFDYIENKSSSPKTDSLYKIDKQNAYLIDNLNQHSTDLEPKTNPTLSLEKSPLHRIFPFNNAFPLINGIHPHPELDSATKINTEWLNESTISNKIRISLDESFWGVWIDSCSEETPIFKKTLFGKSFLFEIELDEKKWLVIEEQNNKCDKCISFNPFLANSSVENKQKFFNNLEKHKSSFSNDEEHKLRRTLSEYFKHQKNKFKIIQRYKTIKTKKKSLLEYKQDIIDKNIIRNSEEYLYRENNSLETLNSIKVPFSYSKIEYMVALNDKKKSDPSQIKQQDNISNPKIENEIEKLPIKDLNLYSYSLSTNKRYGILNEFNLKISDYSNSTSNIHHLTSKLSSFRTSIANKPKKDLPYILDNINATQNDGAVVNISNTNYQLKRYFTLKKYTGKLFRNSKHCKNTIPINYQIQKDQ</sequence>
<comment type="caution">
    <text evidence="2">The sequence shown here is derived from an EMBL/GenBank/DDBJ whole genome shotgun (WGS) entry which is preliminary data.</text>
</comment>
<dbReference type="RefSeq" id="XP_007873836.1">
    <property type="nucleotide sequence ID" value="XM_007875645.1"/>
</dbReference>
<dbReference type="VEuPathDB" id="FungiDB:PNEG_01864"/>
<reference evidence="3" key="1">
    <citation type="journal article" date="2016" name="Nat. Commun.">
        <title>Genome analysis of three Pneumocystis species reveals adaptation mechanisms to life exclusively in mammalian hosts.</title>
        <authorList>
            <person name="Ma L."/>
            <person name="Chen Z."/>
            <person name="Huang D.W."/>
            <person name="Kutty G."/>
            <person name="Ishihara M."/>
            <person name="Wang H."/>
            <person name="Abouelleil A."/>
            <person name="Bishop L."/>
            <person name="Davey E."/>
            <person name="Deng R."/>
            <person name="Deng X."/>
            <person name="Fan L."/>
            <person name="Fantoni G."/>
            <person name="Fitzgerald M."/>
            <person name="Gogineni E."/>
            <person name="Goldberg J.M."/>
            <person name="Handley G."/>
            <person name="Hu X."/>
            <person name="Huber C."/>
            <person name="Jiao X."/>
            <person name="Jones K."/>
            <person name="Levin J.Z."/>
            <person name="Liu Y."/>
            <person name="Macdonald P."/>
            <person name="Melnikov A."/>
            <person name="Raley C."/>
            <person name="Sassi M."/>
            <person name="Sherman B.T."/>
            <person name="Song X."/>
            <person name="Sykes S."/>
            <person name="Tran B."/>
            <person name="Walsh L."/>
            <person name="Xia Y."/>
            <person name="Yang J."/>
            <person name="Young S."/>
            <person name="Zeng Q."/>
            <person name="Zheng X."/>
            <person name="Stephens R."/>
            <person name="Nusbaum C."/>
            <person name="Birren B.W."/>
            <person name="Azadi P."/>
            <person name="Lempicki R.A."/>
            <person name="Cuomo C.A."/>
            <person name="Kovacs J.A."/>
        </authorList>
    </citation>
    <scope>NUCLEOTIDE SEQUENCE [LARGE SCALE GENOMIC DNA]</scope>
    <source>
        <strain evidence="3">B123</strain>
    </source>
</reference>
<gene>
    <name evidence="2" type="ORF">PNEG_01864</name>
</gene>
<dbReference type="OrthoDB" id="3362494at2759"/>